<dbReference type="SUPFAM" id="SSF69786">
    <property type="entry name" value="YggU-like"/>
    <property type="match status" value="1"/>
</dbReference>
<organism evidence="3 4">
    <name type="scientific">Legionella geestiana</name>
    <dbReference type="NCBI Taxonomy" id="45065"/>
    <lineage>
        <taxon>Bacteria</taxon>
        <taxon>Pseudomonadati</taxon>
        <taxon>Pseudomonadota</taxon>
        <taxon>Gammaproteobacteria</taxon>
        <taxon>Legionellales</taxon>
        <taxon>Legionellaceae</taxon>
        <taxon>Legionella</taxon>
    </lineage>
</organism>
<dbReference type="STRING" id="45065.Lgee_1420"/>
<dbReference type="Pfam" id="PF02594">
    <property type="entry name" value="DUF167"/>
    <property type="match status" value="1"/>
</dbReference>
<dbReference type="Gene3D" id="3.30.1200.10">
    <property type="entry name" value="YggU-like"/>
    <property type="match status" value="1"/>
</dbReference>
<evidence type="ECO:0000313" key="4">
    <source>
        <dbReference type="Proteomes" id="UP000054785"/>
    </source>
</evidence>
<evidence type="ECO:0000313" key="3">
    <source>
        <dbReference type="EMBL" id="KTC98843.1"/>
    </source>
</evidence>
<comment type="caution">
    <text evidence="3">The sequence shown here is derived from an EMBL/GenBank/DDBJ whole genome shotgun (WGS) entry which is preliminary data.</text>
</comment>
<sequence length="102" mass="11319">MWFSLQNQHVTVQIIAKPNAKKTALVKITPEGLHIALHAKPHKGAANKELTVFLSDFFAIPKSRITLKTGENSRHKQVVMPLTDALQERLEALGQLLNQTSA</sequence>
<accession>A0A0W0TTV2</accession>
<dbReference type="GO" id="GO:0005737">
    <property type="term" value="C:cytoplasm"/>
    <property type="evidence" value="ECO:0007669"/>
    <property type="project" value="TreeGrafter"/>
</dbReference>
<dbReference type="PATRIC" id="fig|45065.4.peg.1536"/>
<dbReference type="AlphaFoldDB" id="A0A0W0TTV2"/>
<protein>
    <recommendedName>
        <fullName evidence="2">UPF0235 protein Lgee_1420</fullName>
    </recommendedName>
</protein>
<proteinExistence type="inferred from homology"/>
<dbReference type="InterPro" id="IPR036591">
    <property type="entry name" value="YggU-like_sf"/>
</dbReference>
<dbReference type="HAMAP" id="MF_00634">
    <property type="entry name" value="UPF0235"/>
    <property type="match status" value="1"/>
</dbReference>
<dbReference type="PANTHER" id="PTHR13420">
    <property type="entry name" value="UPF0235 PROTEIN C15ORF40"/>
    <property type="match status" value="1"/>
</dbReference>
<dbReference type="EMBL" id="LNYC01000055">
    <property type="protein sequence ID" value="KTC98843.1"/>
    <property type="molecule type" value="Genomic_DNA"/>
</dbReference>
<dbReference type="OrthoDB" id="9800587at2"/>
<reference evidence="3 4" key="1">
    <citation type="submission" date="2015-11" db="EMBL/GenBank/DDBJ databases">
        <title>Genomic analysis of 38 Legionella species identifies large and diverse effector repertoires.</title>
        <authorList>
            <person name="Burstein D."/>
            <person name="Amaro F."/>
            <person name="Zusman T."/>
            <person name="Lifshitz Z."/>
            <person name="Cohen O."/>
            <person name="Gilbert J.A."/>
            <person name="Pupko T."/>
            <person name="Shuman H.A."/>
            <person name="Segal G."/>
        </authorList>
    </citation>
    <scope>NUCLEOTIDE SEQUENCE [LARGE SCALE GENOMIC DNA]</scope>
    <source>
        <strain evidence="3 4">ATCC 49504</strain>
    </source>
</reference>
<dbReference type="NCBIfam" id="TIGR00251">
    <property type="entry name" value="DUF167 family protein"/>
    <property type="match status" value="1"/>
</dbReference>
<evidence type="ECO:0000256" key="2">
    <source>
        <dbReference type="HAMAP-Rule" id="MF_00634"/>
    </source>
</evidence>
<keyword evidence="4" id="KW-1185">Reference proteome</keyword>
<dbReference type="InterPro" id="IPR003746">
    <property type="entry name" value="DUF167"/>
</dbReference>
<name>A0A0W0TTV2_9GAMM</name>
<dbReference type="PANTHER" id="PTHR13420:SF7">
    <property type="entry name" value="UPF0235 PROTEIN C15ORF40"/>
    <property type="match status" value="1"/>
</dbReference>
<gene>
    <name evidence="3" type="ORF">Lgee_1420</name>
</gene>
<dbReference type="SMART" id="SM01152">
    <property type="entry name" value="DUF167"/>
    <property type="match status" value="1"/>
</dbReference>
<comment type="similarity">
    <text evidence="1 2">Belongs to the UPF0235 family.</text>
</comment>
<evidence type="ECO:0000256" key="1">
    <source>
        <dbReference type="ARBA" id="ARBA00010364"/>
    </source>
</evidence>
<dbReference type="Proteomes" id="UP000054785">
    <property type="component" value="Unassembled WGS sequence"/>
</dbReference>